<reference evidence="1 2" key="1">
    <citation type="submission" date="2015-07" db="EMBL/GenBank/DDBJ databases">
        <title>Draft Genome Sequence of Streptomyces antibioticus, IMRU 3720 reveals insights in the evolution of actinomycin biosynthetic gene clusters in Streptomyces.</title>
        <authorList>
            <person name="Crnovcic I."/>
            <person name="Ruckert C."/>
            <person name="Kalinowksi J."/>
            <person name="Keller U."/>
        </authorList>
    </citation>
    <scope>NUCLEOTIDE SEQUENCE [LARGE SCALE GENOMIC DNA]</scope>
    <source>
        <strain evidence="1 2">DSM 41481</strain>
    </source>
</reference>
<organism evidence="1 2">
    <name type="scientific">Streptomyces antibioticus</name>
    <dbReference type="NCBI Taxonomy" id="1890"/>
    <lineage>
        <taxon>Bacteria</taxon>
        <taxon>Bacillati</taxon>
        <taxon>Actinomycetota</taxon>
        <taxon>Actinomycetes</taxon>
        <taxon>Kitasatosporales</taxon>
        <taxon>Streptomycetaceae</taxon>
        <taxon>Streptomyces</taxon>
    </lineage>
</organism>
<dbReference type="EMBL" id="LHQL01000010">
    <property type="protein sequence ID" value="OOQ50137.1"/>
    <property type="molecule type" value="Genomic_DNA"/>
</dbReference>
<gene>
    <name evidence="1" type="ORF">AFM16_19775</name>
</gene>
<protein>
    <submittedName>
        <fullName evidence="1">Uncharacterized protein</fullName>
    </submittedName>
</protein>
<keyword evidence="2" id="KW-1185">Reference proteome</keyword>
<evidence type="ECO:0000313" key="1">
    <source>
        <dbReference type="EMBL" id="OOQ50137.1"/>
    </source>
</evidence>
<accession>A0ABX3LGQ7</accession>
<sequence>MEPVTGVMLLRCRATRLVDEGFPGWVEVVFRDAYGRMWTMVDKCPIFGDADLGPETVFPVEVTLECRTLDFIAEGRPGGVVKVSTDPHHVAAEDGTDEFDVLPEQLLIVGGGTHGP</sequence>
<name>A0ABX3LGQ7_STRAT</name>
<dbReference type="Proteomes" id="UP000190306">
    <property type="component" value="Chromosome"/>
</dbReference>
<comment type="caution">
    <text evidence="1">The sequence shown here is derived from an EMBL/GenBank/DDBJ whole genome shotgun (WGS) entry which is preliminary data.</text>
</comment>
<proteinExistence type="predicted"/>
<evidence type="ECO:0000313" key="2">
    <source>
        <dbReference type="Proteomes" id="UP000190306"/>
    </source>
</evidence>